<dbReference type="EMBL" id="BK013364">
    <property type="protein sequence ID" value="DAD49866.1"/>
    <property type="molecule type" value="Genomic_RNA"/>
</dbReference>
<dbReference type="GeneID" id="80399364"/>
<proteinExistence type="predicted"/>
<name>A0A8S5KY99_9VIRU</name>
<dbReference type="Proteomes" id="UP000677998">
    <property type="component" value="Segment"/>
</dbReference>
<organism evidence="1 2">
    <name type="scientific">ssRNA phage AVE020</name>
    <dbReference type="NCBI Taxonomy" id="2785992"/>
    <lineage>
        <taxon>Viruses</taxon>
        <taxon>Riboviria</taxon>
        <taxon>Orthornavirae</taxon>
        <taxon>Lenarviricota</taxon>
        <taxon>Leviviricetes</taxon>
        <taxon>Timlovirales</taxon>
        <taxon>Blumeviridae</taxon>
        <taxon>Alehndavirus</taxon>
        <taxon>Alehndavirus ruminicola</taxon>
    </lineage>
</organism>
<gene>
    <name evidence="1" type="primary">AVE020_1</name>
</gene>
<reference evidence="1" key="1">
    <citation type="submission" date="2020-09" db="EMBL/GenBank/DDBJ databases">
        <title>Leviviricetes taxonomy.</title>
        <authorList>
            <person name="Stockdale S.R."/>
            <person name="Callanan J."/>
            <person name="Adriaenssens E.M."/>
            <person name="Kuhn J.H."/>
            <person name="Rumnieks J."/>
            <person name="Shkoporov A."/>
            <person name="Draper L.A."/>
            <person name="Ross P."/>
            <person name="Hill C."/>
        </authorList>
    </citation>
    <scope>NUCLEOTIDE SEQUENCE</scope>
</reference>
<accession>A0A8S5KY99</accession>
<dbReference type="KEGG" id="vg:80399364"/>
<evidence type="ECO:0000313" key="1">
    <source>
        <dbReference type="EMBL" id="DAD49866.1"/>
    </source>
</evidence>
<sequence length="643" mass="73890">MVDLVWPKPNEPSMYVVFGRVEKASSIEEAPLTLVIPIRAGCCNRIRLLDNETRLLLQGKSRSYSNGTAVDHLKIDGQVCIDSDPVRADREREFWRYHKTGSLVGMQTTSGISNIGVRTHPSTDTTDRADCLWKLGTRTYRRASYTTDGRYPNHYKPGDTLKGNLFGFTRSGKQSWAWDRAFAEDRVEITIEWDLQPATRQLRIKMLWKYQSSKGWIPNVQTRNCVNRSQSEAYGTGEGEIVLNFSEELANSMSFGRRSEPIDCSPTDFFTGKLALPGKGKYKNQKGEWVSVDNSSNKLQGGFTVFISDGPDWWQTGFIRPKAYLTELTDRWKQQVVFDYGTQSFVPGIYDNDNFNAGRIEWGLDRGGQTIWTTLQSQAIQSNKLLDTDFVDYIVDMLELRESIINLSDQFRKDKIAIQNNLPEDLRNVTWDQLAKEGSNTFLPLHWGYNLTIQSAIEIGEQLDRCWSDVRLATEDRYLGPTRETERFQQLYFFGDISGTRTYAWQATVRPEPNGFSRAFAFLEERSVYPTAQSVWNRVPYSFVIDWFTGAFSNACKAIDLQAWKANYNLLECFRSVKYAVKVRPGRVFYPELMFSDPNSELEMTYYHREWNRKFDPQPLFTTGSGLSILHTIEAGALIVQRL</sequence>
<dbReference type="RefSeq" id="YP_010770138.1">
    <property type="nucleotide sequence ID" value="NC_074175.1"/>
</dbReference>
<evidence type="ECO:0000313" key="2">
    <source>
        <dbReference type="Proteomes" id="UP000677998"/>
    </source>
</evidence>
<protein>
    <submittedName>
        <fullName evidence="1">Maturation protein</fullName>
    </submittedName>
</protein>
<keyword evidence="2" id="KW-1185">Reference proteome</keyword>